<evidence type="ECO:0000313" key="2">
    <source>
        <dbReference type="EMBL" id="SFJ80843.1"/>
    </source>
</evidence>
<gene>
    <name evidence="2" type="ORF">SAMN05192584_101420</name>
</gene>
<dbReference type="Proteomes" id="UP000198928">
    <property type="component" value="Unassembled WGS sequence"/>
</dbReference>
<evidence type="ECO:0000313" key="3">
    <source>
        <dbReference type="Proteomes" id="UP000198928"/>
    </source>
</evidence>
<dbReference type="AlphaFoldDB" id="A0A1I3UDP8"/>
<keyword evidence="3" id="KW-1185">Reference proteome</keyword>
<dbReference type="EMBL" id="FOSG01000001">
    <property type="protein sequence ID" value="SFJ80843.1"/>
    <property type="molecule type" value="Genomic_DNA"/>
</dbReference>
<name>A0A1I3UDP8_9ACTN</name>
<evidence type="ECO:0000259" key="1">
    <source>
        <dbReference type="Pfam" id="PF24837"/>
    </source>
</evidence>
<sequence length="148" mass="16092">MVLRDTSRRTGAARDAGVNDFPELRGVRVGIHDTYDRVVFDFDKGTPRFVAEYVDTLHQDGSGDVIPLKGDQDLKISFLRSVPDPDFDDGGRNTPVIRELRLVSYFEGETLFGVGVDPEGDGPAGFRVTTGKNKIILDVAHRAAGSAG</sequence>
<proteinExistence type="predicted"/>
<reference evidence="3" key="1">
    <citation type="submission" date="2016-10" db="EMBL/GenBank/DDBJ databases">
        <authorList>
            <person name="Varghese N."/>
            <person name="Submissions S."/>
        </authorList>
    </citation>
    <scope>NUCLEOTIDE SEQUENCE [LARGE SCALE GENOMIC DNA]</scope>
    <source>
        <strain evidence="3">PL19</strain>
    </source>
</reference>
<accession>A0A1I3UDP8</accession>
<dbReference type="InterPro" id="IPR056303">
    <property type="entry name" value="AMIN-like"/>
</dbReference>
<feature type="domain" description="AMIN-like" evidence="1">
    <location>
        <begin position="23"/>
        <end position="141"/>
    </location>
</feature>
<dbReference type="Pfam" id="PF24837">
    <property type="entry name" value="AMIN-like"/>
    <property type="match status" value="1"/>
</dbReference>
<organism evidence="2 3">
    <name type="scientific">Streptomyces pini</name>
    <dbReference type="NCBI Taxonomy" id="1520580"/>
    <lineage>
        <taxon>Bacteria</taxon>
        <taxon>Bacillati</taxon>
        <taxon>Actinomycetota</taxon>
        <taxon>Actinomycetes</taxon>
        <taxon>Kitasatosporales</taxon>
        <taxon>Streptomycetaceae</taxon>
        <taxon>Streptomyces</taxon>
    </lineage>
</organism>
<protein>
    <recommendedName>
        <fullName evidence="1">AMIN-like domain-containing protein</fullName>
    </recommendedName>
</protein>